<evidence type="ECO:0000256" key="6">
    <source>
        <dbReference type="ARBA" id="ARBA00023012"/>
    </source>
</evidence>
<dbReference type="InterPro" id="IPR004358">
    <property type="entry name" value="Sig_transdc_His_kin-like_C"/>
</dbReference>
<dbReference type="PANTHER" id="PTHR45453">
    <property type="entry name" value="PHOSPHATE REGULON SENSOR PROTEIN PHOR"/>
    <property type="match status" value="1"/>
</dbReference>
<dbReference type="Pfam" id="PF12860">
    <property type="entry name" value="PAS_7"/>
    <property type="match status" value="1"/>
</dbReference>
<name>A0ABN6DWA6_9BACT</name>
<dbReference type="Gene3D" id="3.30.450.20">
    <property type="entry name" value="PAS domain"/>
    <property type="match status" value="2"/>
</dbReference>
<evidence type="ECO:0000256" key="2">
    <source>
        <dbReference type="ARBA" id="ARBA00012438"/>
    </source>
</evidence>
<dbReference type="SUPFAM" id="SSF52172">
    <property type="entry name" value="CheY-like"/>
    <property type="match status" value="1"/>
</dbReference>
<protein>
    <recommendedName>
        <fullName evidence="2">histidine kinase</fullName>
        <ecNumber evidence="2">2.7.13.3</ecNumber>
    </recommendedName>
</protein>
<dbReference type="PROSITE" id="PS50109">
    <property type="entry name" value="HIS_KIN"/>
    <property type="match status" value="1"/>
</dbReference>
<feature type="domain" description="PAC" evidence="12">
    <location>
        <begin position="237"/>
        <end position="289"/>
    </location>
</feature>
<dbReference type="InterPro" id="IPR001789">
    <property type="entry name" value="Sig_transdc_resp-reg_receiver"/>
</dbReference>
<keyword evidence="3" id="KW-0597">Phosphoprotein</keyword>
<dbReference type="CDD" id="cd00130">
    <property type="entry name" value="PAS"/>
    <property type="match status" value="2"/>
</dbReference>
<comment type="caution">
    <text evidence="8">Lacks conserved residue(s) required for the propagation of feature annotation.</text>
</comment>
<dbReference type="InterPro" id="IPR050351">
    <property type="entry name" value="BphY/WalK/GraS-like"/>
</dbReference>
<dbReference type="RefSeq" id="WP_221251804.1">
    <property type="nucleotide sequence ID" value="NZ_AP024355.1"/>
</dbReference>
<dbReference type="SUPFAM" id="SSF55874">
    <property type="entry name" value="ATPase domain of HSP90 chaperone/DNA topoisomerase II/histidine kinase"/>
    <property type="match status" value="1"/>
</dbReference>
<dbReference type="Gene3D" id="1.10.287.130">
    <property type="match status" value="1"/>
</dbReference>
<evidence type="ECO:0000256" key="3">
    <source>
        <dbReference type="ARBA" id="ARBA00022553"/>
    </source>
</evidence>
<dbReference type="InterPro" id="IPR036097">
    <property type="entry name" value="HisK_dim/P_sf"/>
</dbReference>
<dbReference type="SUPFAM" id="SSF55785">
    <property type="entry name" value="PYP-like sensor domain (PAS domain)"/>
    <property type="match status" value="2"/>
</dbReference>
<dbReference type="InterPro" id="IPR005467">
    <property type="entry name" value="His_kinase_dom"/>
</dbReference>
<dbReference type="Pfam" id="PF08448">
    <property type="entry name" value="PAS_4"/>
    <property type="match status" value="1"/>
</dbReference>
<feature type="domain" description="Response regulatory" evidence="10">
    <location>
        <begin position="19"/>
        <end position="138"/>
    </location>
</feature>
<dbReference type="PROSITE" id="PS50112">
    <property type="entry name" value="PAS"/>
    <property type="match status" value="1"/>
</dbReference>
<dbReference type="EC" id="2.7.13.3" evidence="2"/>
<dbReference type="Pfam" id="PF02518">
    <property type="entry name" value="HATPase_c"/>
    <property type="match status" value="1"/>
</dbReference>
<evidence type="ECO:0000313" key="14">
    <source>
        <dbReference type="Proteomes" id="UP001319827"/>
    </source>
</evidence>
<keyword evidence="6" id="KW-0902">Two-component regulatory system</keyword>
<dbReference type="Gene3D" id="3.30.565.10">
    <property type="entry name" value="Histidine kinase-like ATPase, C-terminal domain"/>
    <property type="match status" value="1"/>
</dbReference>
<gene>
    <name evidence="13" type="ORF">DESUT3_14190</name>
</gene>
<dbReference type="InterPro" id="IPR003594">
    <property type="entry name" value="HATPase_dom"/>
</dbReference>
<comment type="catalytic activity">
    <reaction evidence="1">
        <text>ATP + protein L-histidine = ADP + protein N-phospho-L-histidine.</text>
        <dbReference type="EC" id="2.7.13.3"/>
    </reaction>
</comment>
<sequence>MFEELYSDPTPAGNRRDPVLLLLDRDEQNLLATQRLIDQTLVRCQIIGAPDWATALARATAATVDCILVELPGTSAESFELCRRIKEFARTRNIPLVGILPSGTSSPALREALLSGADEVIRRPLEGFEFSSRIRSVLKVRAAEIAYADARDAFARQTAIQTIRLRDYQKAVESSHDPIAIVNRDHCYSLVNSAWLKIHKRRSSEIIGRPVREIIGNELYEAEARPRLERCLRGENIQFEVTVPHPRLGVLHLHTRYTPVVDENGRVEGATVIIRDFTTLKKAEEGRRRALEKAEEKNNHIAAIIRSIADGLLVTDAQNGIVLINPVAESLLGVRAETVLGRSLDEIVGGEASSGTFGESQGKDGWKPIFEIELTDPETGRSRMIRARCSEVQTQTRTNHGVVTLLQDVTREREIDRMKSEFISTAAHELGTPLTTIIGFAELLQEVAEPGSKQDEYLRIIVEKAFGLERLVRELLDLSRIESGLMIPLHKTRINLAQTIQRVVGQCRYPGTGLHRFEVSPSQGPHELLADEGKIVQALENLIGNAVKYSPEGGTVQVGVQGHGDNLEVWVQDQGIGMTPQQIARAFERFFRADNSKTSGLGLGLNIVQKIIEAHEGKIWIASEPGCGTRVSFCLPL</sequence>
<evidence type="ECO:0000259" key="9">
    <source>
        <dbReference type="PROSITE" id="PS50109"/>
    </source>
</evidence>
<dbReference type="InterPro" id="IPR000700">
    <property type="entry name" value="PAS-assoc_C"/>
</dbReference>
<accession>A0ABN6DWA6</accession>
<dbReference type="SUPFAM" id="SSF47384">
    <property type="entry name" value="Homodimeric domain of signal transducing histidine kinase"/>
    <property type="match status" value="1"/>
</dbReference>
<keyword evidence="4" id="KW-0808">Transferase</keyword>
<evidence type="ECO:0000313" key="13">
    <source>
        <dbReference type="EMBL" id="BCR04350.1"/>
    </source>
</evidence>
<proteinExistence type="predicted"/>
<feature type="domain" description="Histidine kinase" evidence="9">
    <location>
        <begin position="425"/>
        <end position="637"/>
    </location>
</feature>
<evidence type="ECO:0000256" key="1">
    <source>
        <dbReference type="ARBA" id="ARBA00000085"/>
    </source>
</evidence>
<dbReference type="SMART" id="SM00091">
    <property type="entry name" value="PAS"/>
    <property type="match status" value="2"/>
</dbReference>
<dbReference type="PANTHER" id="PTHR45453:SF1">
    <property type="entry name" value="PHOSPHATE REGULON SENSOR PROTEIN PHOR"/>
    <property type="match status" value="1"/>
</dbReference>
<keyword evidence="5" id="KW-0418">Kinase</keyword>
<dbReference type="Gene3D" id="3.40.50.2300">
    <property type="match status" value="1"/>
</dbReference>
<dbReference type="InterPro" id="IPR036890">
    <property type="entry name" value="HATPase_C_sf"/>
</dbReference>
<dbReference type="SMART" id="SM00388">
    <property type="entry name" value="HisKA"/>
    <property type="match status" value="1"/>
</dbReference>
<dbReference type="PROSITE" id="PS50113">
    <property type="entry name" value="PAC"/>
    <property type="match status" value="1"/>
</dbReference>
<dbReference type="PRINTS" id="PR00344">
    <property type="entry name" value="BCTRLSENSOR"/>
</dbReference>
<evidence type="ECO:0000259" key="12">
    <source>
        <dbReference type="PROSITE" id="PS50113"/>
    </source>
</evidence>
<dbReference type="InterPro" id="IPR000014">
    <property type="entry name" value="PAS"/>
</dbReference>
<reference evidence="13 14" key="2">
    <citation type="journal article" date="2021" name="Int. J. Syst. Evol. Microbiol.">
        <title>Isolation and Polyphasic Characterization of Desulfuromonas versatilis sp. Nov., an Electrogenic Bacteria Capable of Versatile Metabolism Isolated from a Graphene Oxide-Reducing Enrichment Culture.</title>
        <authorList>
            <person name="Xie L."/>
            <person name="Yoshida N."/>
            <person name="Ishii S."/>
            <person name="Meng L."/>
        </authorList>
    </citation>
    <scope>NUCLEOTIDE SEQUENCE [LARGE SCALE GENOMIC DNA]</scope>
    <source>
        <strain evidence="13 14">NIT-T3</strain>
    </source>
</reference>
<dbReference type="EMBL" id="AP024355">
    <property type="protein sequence ID" value="BCR04350.1"/>
    <property type="molecule type" value="Genomic_DNA"/>
</dbReference>
<dbReference type="InterPro" id="IPR003661">
    <property type="entry name" value="HisK_dim/P_dom"/>
</dbReference>
<dbReference type="Proteomes" id="UP001319827">
    <property type="component" value="Chromosome"/>
</dbReference>
<dbReference type="SMART" id="SM00387">
    <property type="entry name" value="HATPase_c"/>
    <property type="match status" value="1"/>
</dbReference>
<dbReference type="InterPro" id="IPR013656">
    <property type="entry name" value="PAS_4"/>
</dbReference>
<keyword evidence="7" id="KW-0472">Membrane</keyword>
<dbReference type="Pfam" id="PF00512">
    <property type="entry name" value="HisKA"/>
    <property type="match status" value="1"/>
</dbReference>
<evidence type="ECO:0000256" key="4">
    <source>
        <dbReference type="ARBA" id="ARBA00022679"/>
    </source>
</evidence>
<dbReference type="InterPro" id="IPR035965">
    <property type="entry name" value="PAS-like_dom_sf"/>
</dbReference>
<evidence type="ECO:0000256" key="7">
    <source>
        <dbReference type="ARBA" id="ARBA00023136"/>
    </source>
</evidence>
<organism evidence="13 14">
    <name type="scientific">Desulfuromonas versatilis</name>
    <dbReference type="NCBI Taxonomy" id="2802975"/>
    <lineage>
        <taxon>Bacteria</taxon>
        <taxon>Pseudomonadati</taxon>
        <taxon>Thermodesulfobacteriota</taxon>
        <taxon>Desulfuromonadia</taxon>
        <taxon>Desulfuromonadales</taxon>
        <taxon>Desulfuromonadaceae</taxon>
        <taxon>Desulfuromonas</taxon>
    </lineage>
</organism>
<dbReference type="CDD" id="cd00082">
    <property type="entry name" value="HisKA"/>
    <property type="match status" value="1"/>
</dbReference>
<keyword evidence="14" id="KW-1185">Reference proteome</keyword>
<reference evidence="13 14" key="1">
    <citation type="journal article" date="2016" name="C (Basel)">
        <title>Selective Growth of and Electricity Production by Marine Exoelectrogenic Bacteria in Self-Aggregated Hydrogel of Microbially Reduced Graphene Oxide.</title>
        <authorList>
            <person name="Yoshida N."/>
            <person name="Goto Y."/>
            <person name="Miyata Y."/>
        </authorList>
    </citation>
    <scope>NUCLEOTIDE SEQUENCE [LARGE SCALE GENOMIC DNA]</scope>
    <source>
        <strain evidence="13 14">NIT-T3</strain>
    </source>
</reference>
<evidence type="ECO:0000256" key="5">
    <source>
        <dbReference type="ARBA" id="ARBA00022777"/>
    </source>
</evidence>
<dbReference type="NCBIfam" id="TIGR00229">
    <property type="entry name" value="sensory_box"/>
    <property type="match status" value="2"/>
</dbReference>
<evidence type="ECO:0000259" key="11">
    <source>
        <dbReference type="PROSITE" id="PS50112"/>
    </source>
</evidence>
<dbReference type="InterPro" id="IPR011006">
    <property type="entry name" value="CheY-like_superfamily"/>
</dbReference>
<feature type="domain" description="PAS" evidence="11">
    <location>
        <begin position="297"/>
        <end position="344"/>
    </location>
</feature>
<dbReference type="PROSITE" id="PS50110">
    <property type="entry name" value="RESPONSE_REGULATORY"/>
    <property type="match status" value="1"/>
</dbReference>
<evidence type="ECO:0000256" key="8">
    <source>
        <dbReference type="PROSITE-ProRule" id="PRU00169"/>
    </source>
</evidence>
<evidence type="ECO:0000259" key="10">
    <source>
        <dbReference type="PROSITE" id="PS50110"/>
    </source>
</evidence>